<proteinExistence type="predicted"/>
<dbReference type="InterPro" id="IPR004960">
    <property type="entry name" value="LipA_acyltrans"/>
</dbReference>
<name>A0ABU3DK42_9RHOB</name>
<evidence type="ECO:0000313" key="8">
    <source>
        <dbReference type="EMBL" id="MDT0683894.1"/>
    </source>
</evidence>
<dbReference type="Pfam" id="PF03279">
    <property type="entry name" value="Lip_A_acyltrans"/>
    <property type="match status" value="1"/>
</dbReference>
<evidence type="ECO:0000256" key="4">
    <source>
        <dbReference type="ARBA" id="ARBA00022679"/>
    </source>
</evidence>
<feature type="region of interest" description="Disordered" evidence="7">
    <location>
        <begin position="297"/>
        <end position="319"/>
    </location>
</feature>
<keyword evidence="6 8" id="KW-0012">Acyltransferase</keyword>
<dbReference type="Proteomes" id="UP001265259">
    <property type="component" value="Unassembled WGS sequence"/>
</dbReference>
<keyword evidence="3" id="KW-0997">Cell inner membrane</keyword>
<evidence type="ECO:0000256" key="1">
    <source>
        <dbReference type="ARBA" id="ARBA00004533"/>
    </source>
</evidence>
<evidence type="ECO:0000256" key="7">
    <source>
        <dbReference type="SAM" id="MobiDB-lite"/>
    </source>
</evidence>
<evidence type="ECO:0000256" key="2">
    <source>
        <dbReference type="ARBA" id="ARBA00022475"/>
    </source>
</evidence>
<evidence type="ECO:0000256" key="5">
    <source>
        <dbReference type="ARBA" id="ARBA00023136"/>
    </source>
</evidence>
<accession>A0ABU3DK42</accession>
<comment type="subcellular location">
    <subcellularLocation>
        <location evidence="1">Cell inner membrane</location>
    </subcellularLocation>
</comment>
<dbReference type="PANTHER" id="PTHR30606">
    <property type="entry name" value="LIPID A BIOSYNTHESIS LAUROYL ACYLTRANSFERASE"/>
    <property type="match status" value="1"/>
</dbReference>
<protein>
    <submittedName>
        <fullName evidence="8">Lysophospholipid acyltransferase family protein</fullName>
    </submittedName>
</protein>
<evidence type="ECO:0000313" key="9">
    <source>
        <dbReference type="Proteomes" id="UP001265259"/>
    </source>
</evidence>
<keyword evidence="2" id="KW-1003">Cell membrane</keyword>
<dbReference type="EMBL" id="JAVRHL010000003">
    <property type="protein sequence ID" value="MDT0683894.1"/>
    <property type="molecule type" value="Genomic_DNA"/>
</dbReference>
<dbReference type="GO" id="GO:0016746">
    <property type="term" value="F:acyltransferase activity"/>
    <property type="evidence" value="ECO:0007669"/>
    <property type="project" value="UniProtKB-KW"/>
</dbReference>
<keyword evidence="4" id="KW-0808">Transferase</keyword>
<organism evidence="8 9">
    <name type="scientific">Tropicimonas omnivorans</name>
    <dbReference type="NCBI Taxonomy" id="3075590"/>
    <lineage>
        <taxon>Bacteria</taxon>
        <taxon>Pseudomonadati</taxon>
        <taxon>Pseudomonadota</taxon>
        <taxon>Alphaproteobacteria</taxon>
        <taxon>Rhodobacterales</taxon>
        <taxon>Roseobacteraceae</taxon>
        <taxon>Tropicimonas</taxon>
    </lineage>
</organism>
<evidence type="ECO:0000256" key="3">
    <source>
        <dbReference type="ARBA" id="ARBA00022519"/>
    </source>
</evidence>
<keyword evidence="9" id="KW-1185">Reference proteome</keyword>
<comment type="caution">
    <text evidence="8">The sequence shown here is derived from an EMBL/GenBank/DDBJ whole genome shotgun (WGS) entry which is preliminary data.</text>
</comment>
<sequence>MSEEEEPLTGSAKDRAVDAVLRAAIWAARRLPYETRVPLFGALSRRVFTPLAGYGPRIAENLDYVFPDMPPAERRRIAAEVADNAGRMLIENYSAPDLLKRAAKIEPEGPGMAALMEAKEAGRPVIVISGHFGNYEAARGCLNGLGFELGGLYRPMANAFFNAHYVRTMENVGKPMFASDRTGMKGLLRHLSRGGRTMLLNDLYIGSGRELEFLGRPAMTAVSAAEMATRYDALLVPAFAIRQSDGINFRVLVERPIPDGDPDTRMQEFNARLEEMVREYPGQWFWIHRRWKLKWGKGKGPGARPGLHPAALPQRKRRN</sequence>
<dbReference type="RefSeq" id="WP_311692857.1">
    <property type="nucleotide sequence ID" value="NZ_JAVRHL010000003.1"/>
</dbReference>
<gene>
    <name evidence="8" type="ORF">RM543_14485</name>
</gene>
<dbReference type="CDD" id="cd07984">
    <property type="entry name" value="LPLAT_LABLAT-like"/>
    <property type="match status" value="1"/>
</dbReference>
<dbReference type="PANTHER" id="PTHR30606:SF10">
    <property type="entry name" value="PHOSPHATIDYLINOSITOL MANNOSIDE ACYLTRANSFERASE"/>
    <property type="match status" value="1"/>
</dbReference>
<evidence type="ECO:0000256" key="6">
    <source>
        <dbReference type="ARBA" id="ARBA00023315"/>
    </source>
</evidence>
<keyword evidence="5" id="KW-0472">Membrane</keyword>
<reference evidence="8 9" key="1">
    <citation type="submission" date="2023-09" db="EMBL/GenBank/DDBJ databases">
        <authorList>
            <person name="Rey-Velasco X."/>
        </authorList>
    </citation>
    <scope>NUCLEOTIDE SEQUENCE [LARGE SCALE GENOMIC DNA]</scope>
    <source>
        <strain evidence="8 9">F158</strain>
    </source>
</reference>